<dbReference type="InterPro" id="IPR004604">
    <property type="entry name" value="DNA_recomb/repair_RecN"/>
</dbReference>
<sequence>MLEYLRIRNLALIEDMQLEFEPGMNVLTGETGAGKSFILKALGFLLGDRLSADMVRAGTERAQVEALFTLDGEDMVLRREILAESGRSRLYINDELRSQDSLRDLRPRLVAHTSQHAQQKLLQPAFQARLLESGLAKPELLRERDALLARLNETSAQRKALLERQAGLAEKRELLEMQQQEIDKVAPEENEEERLEETRAKARSLEHVRENYEQALALLHGEDAEGLLDMLSHFEKVLTRMARDDDSLQSDADAVTALRQQLFHLGGRLRRPSPMEDLPDMDQLEERLFALAQLKRKLHRTLPQILSLREEIVENLSFLDICALDLARLGREEEALAEQLSGIIAQILPLRRSAATHMASALEEELRQLGFSEQVRVIPHFEQHEIWPGIRDERGRILWAPNPGQPPQPLDKIASGGELSRFLLALASVRQDEESAIFIFDEVDAGVGGLTLNKLAEKLYALASSRQMLLITHWPQLAARARKHFQISKTIRDNATFTLCLPLDKAARHEELARMAGGGAQGEAMARSLEAQ</sequence>
<evidence type="ECO:0000256" key="8">
    <source>
        <dbReference type="ARBA" id="ARBA00033408"/>
    </source>
</evidence>
<dbReference type="PANTHER" id="PTHR11059:SF0">
    <property type="entry name" value="DNA REPAIR PROTEIN RECN"/>
    <property type="match status" value="1"/>
</dbReference>
<reference evidence="12" key="1">
    <citation type="submission" date="2016-08" db="EMBL/GenBank/DDBJ databases">
        <authorList>
            <person name="Seilhamer J.J."/>
        </authorList>
    </citation>
    <scope>NUCLEOTIDE SEQUENCE</scope>
    <source>
        <strain evidence="12">86-1</strain>
    </source>
</reference>
<dbReference type="GO" id="GO:0005524">
    <property type="term" value="F:ATP binding"/>
    <property type="evidence" value="ECO:0007669"/>
    <property type="project" value="UniProtKB-KW"/>
</dbReference>
<dbReference type="PIRSF" id="PIRSF003128">
    <property type="entry name" value="RecN"/>
    <property type="match status" value="1"/>
</dbReference>
<dbReference type="GO" id="GO:0006310">
    <property type="term" value="P:DNA recombination"/>
    <property type="evidence" value="ECO:0007669"/>
    <property type="project" value="InterPro"/>
</dbReference>
<organism evidence="12">
    <name type="scientific">uncultured Desulfovibrio sp</name>
    <dbReference type="NCBI Taxonomy" id="167968"/>
    <lineage>
        <taxon>Bacteria</taxon>
        <taxon>Pseudomonadati</taxon>
        <taxon>Thermodesulfobacteriota</taxon>
        <taxon>Desulfovibrionia</taxon>
        <taxon>Desulfovibrionales</taxon>
        <taxon>Desulfovibrionaceae</taxon>
        <taxon>Desulfovibrio</taxon>
        <taxon>environmental samples</taxon>
    </lineage>
</organism>
<dbReference type="EMBL" id="FMJC01000001">
    <property type="protein sequence ID" value="SCM70146.1"/>
    <property type="molecule type" value="Genomic_DNA"/>
</dbReference>
<evidence type="ECO:0000256" key="3">
    <source>
        <dbReference type="ARBA" id="ARBA00021315"/>
    </source>
</evidence>
<comment type="similarity">
    <text evidence="2 9">Belongs to the RecN family.</text>
</comment>
<dbReference type="SUPFAM" id="SSF52540">
    <property type="entry name" value="P-loop containing nucleoside triphosphate hydrolases"/>
    <property type="match status" value="2"/>
</dbReference>
<evidence type="ECO:0000256" key="4">
    <source>
        <dbReference type="ARBA" id="ARBA00022741"/>
    </source>
</evidence>
<dbReference type="AlphaFoldDB" id="A0A212KY11"/>
<dbReference type="GO" id="GO:0006281">
    <property type="term" value="P:DNA repair"/>
    <property type="evidence" value="ECO:0007669"/>
    <property type="project" value="UniProtKB-KW"/>
</dbReference>
<comment type="function">
    <text evidence="1 9">May be involved in recombinational repair of damaged DNA.</text>
</comment>
<dbReference type="PANTHER" id="PTHR11059">
    <property type="entry name" value="DNA REPAIR PROTEIN RECN"/>
    <property type="match status" value="1"/>
</dbReference>
<keyword evidence="7 9" id="KW-0234">DNA repair</keyword>
<evidence type="ECO:0000256" key="2">
    <source>
        <dbReference type="ARBA" id="ARBA00009441"/>
    </source>
</evidence>
<dbReference type="RefSeq" id="WP_179981612.1">
    <property type="nucleotide sequence ID" value="NZ_LT608333.1"/>
</dbReference>
<evidence type="ECO:0000256" key="7">
    <source>
        <dbReference type="ARBA" id="ARBA00023204"/>
    </source>
</evidence>
<keyword evidence="5 9" id="KW-0227">DNA damage</keyword>
<keyword evidence="4" id="KW-0547">Nucleotide-binding</keyword>
<keyword evidence="10" id="KW-0175">Coiled coil</keyword>
<evidence type="ECO:0000256" key="6">
    <source>
        <dbReference type="ARBA" id="ARBA00022840"/>
    </source>
</evidence>
<name>A0A212KY11_9BACT</name>
<evidence type="ECO:0000256" key="5">
    <source>
        <dbReference type="ARBA" id="ARBA00022763"/>
    </source>
</evidence>
<dbReference type="SMART" id="SM00382">
    <property type="entry name" value="AAA"/>
    <property type="match status" value="1"/>
</dbReference>
<evidence type="ECO:0000256" key="9">
    <source>
        <dbReference type="PIRNR" id="PIRNR003128"/>
    </source>
</evidence>
<feature type="coiled-coil region" evidence="10">
    <location>
        <begin position="188"/>
        <end position="215"/>
    </location>
</feature>
<proteinExistence type="inferred from homology"/>
<dbReference type="InterPro" id="IPR003395">
    <property type="entry name" value="RecF/RecN/SMC_N"/>
</dbReference>
<evidence type="ECO:0000259" key="11">
    <source>
        <dbReference type="SMART" id="SM00382"/>
    </source>
</evidence>
<dbReference type="InterPro" id="IPR003593">
    <property type="entry name" value="AAA+_ATPase"/>
</dbReference>
<feature type="domain" description="AAA+ ATPase" evidence="11">
    <location>
        <begin position="21"/>
        <end position="492"/>
    </location>
</feature>
<evidence type="ECO:0000256" key="10">
    <source>
        <dbReference type="SAM" id="Coils"/>
    </source>
</evidence>
<protein>
    <recommendedName>
        <fullName evidence="3 9">DNA repair protein RecN</fullName>
    </recommendedName>
    <alternativeName>
        <fullName evidence="8 9">Recombination protein N</fullName>
    </alternativeName>
</protein>
<keyword evidence="6" id="KW-0067">ATP-binding</keyword>
<dbReference type="CDD" id="cd03241">
    <property type="entry name" value="ABC_RecN"/>
    <property type="match status" value="1"/>
</dbReference>
<dbReference type="Gene3D" id="3.40.50.300">
    <property type="entry name" value="P-loop containing nucleotide triphosphate hydrolases"/>
    <property type="match status" value="2"/>
</dbReference>
<accession>A0A212KY11</accession>
<evidence type="ECO:0000313" key="12">
    <source>
        <dbReference type="EMBL" id="SCM70146.1"/>
    </source>
</evidence>
<evidence type="ECO:0000256" key="1">
    <source>
        <dbReference type="ARBA" id="ARBA00003618"/>
    </source>
</evidence>
<gene>
    <name evidence="12" type="ORF">KL86DES1_10215</name>
</gene>
<dbReference type="GO" id="GO:0009432">
    <property type="term" value="P:SOS response"/>
    <property type="evidence" value="ECO:0007669"/>
    <property type="project" value="TreeGrafter"/>
</dbReference>
<dbReference type="InterPro" id="IPR027417">
    <property type="entry name" value="P-loop_NTPase"/>
</dbReference>
<dbReference type="Pfam" id="PF02463">
    <property type="entry name" value="SMC_N"/>
    <property type="match status" value="1"/>
</dbReference>
<dbReference type="GO" id="GO:0043590">
    <property type="term" value="C:bacterial nucleoid"/>
    <property type="evidence" value="ECO:0007669"/>
    <property type="project" value="TreeGrafter"/>
</dbReference>